<sequence>METLAGICILCNQRQTIEKTRVLQCGHLFHDECIDGWFENRNFCPICRAKDDTAFQIFRPSSVTKDAKSEKSKLSNSSSNESMEPFFAYKTYEELKNEIMDKIQSLWKPDEIAQMNAGRVFAAAGKSHLMCKNAIKQKKFFDAYYFALRTGYLLKEMEKTSDISLYYRNHEYEFKELSAENFNTFHTFESHLIPTFEHRIFAKDQIAEILEAFQSSLSSNGKEHQISFFTSLPNSINL</sequence>
<organism evidence="1 2">
    <name type="scientific">Panagrolaimus sp. ES5</name>
    <dbReference type="NCBI Taxonomy" id="591445"/>
    <lineage>
        <taxon>Eukaryota</taxon>
        <taxon>Metazoa</taxon>
        <taxon>Ecdysozoa</taxon>
        <taxon>Nematoda</taxon>
        <taxon>Chromadorea</taxon>
        <taxon>Rhabditida</taxon>
        <taxon>Tylenchina</taxon>
        <taxon>Panagrolaimomorpha</taxon>
        <taxon>Panagrolaimoidea</taxon>
        <taxon>Panagrolaimidae</taxon>
        <taxon>Panagrolaimus</taxon>
    </lineage>
</organism>
<accession>A0AC34GPU6</accession>
<protein>
    <submittedName>
        <fullName evidence="2">RING-type domain-containing protein</fullName>
    </submittedName>
</protein>
<evidence type="ECO:0000313" key="2">
    <source>
        <dbReference type="WBParaSite" id="ES5_v2.g6470.t1"/>
    </source>
</evidence>
<dbReference type="Proteomes" id="UP000887579">
    <property type="component" value="Unplaced"/>
</dbReference>
<proteinExistence type="predicted"/>
<dbReference type="WBParaSite" id="ES5_v2.g6470.t1">
    <property type="protein sequence ID" value="ES5_v2.g6470.t1"/>
    <property type="gene ID" value="ES5_v2.g6470"/>
</dbReference>
<reference evidence="2" key="1">
    <citation type="submission" date="2022-11" db="UniProtKB">
        <authorList>
            <consortium name="WormBaseParasite"/>
        </authorList>
    </citation>
    <scope>IDENTIFICATION</scope>
</reference>
<name>A0AC34GPU6_9BILA</name>
<evidence type="ECO:0000313" key="1">
    <source>
        <dbReference type="Proteomes" id="UP000887579"/>
    </source>
</evidence>